<dbReference type="PANTHER" id="PTHR12428">
    <property type="entry name" value="OXA1"/>
    <property type="match status" value="1"/>
</dbReference>
<accession>A0A926D5L9</accession>
<protein>
    <submittedName>
        <fullName evidence="12">Membrane protein insertase YidC</fullName>
    </submittedName>
</protein>
<dbReference type="EMBL" id="JACRSR010000004">
    <property type="protein sequence ID" value="MBC8532066.1"/>
    <property type="molecule type" value="Genomic_DNA"/>
</dbReference>
<dbReference type="Pfam" id="PF02096">
    <property type="entry name" value="60KD_IMP"/>
    <property type="match status" value="1"/>
</dbReference>
<comment type="similarity">
    <text evidence="9">Belongs to the OXA1/ALB3/YidC family.</text>
</comment>
<keyword evidence="3" id="KW-1003">Cell membrane</keyword>
<evidence type="ECO:0000256" key="10">
    <source>
        <dbReference type="SAM" id="Phobius"/>
    </source>
</evidence>
<dbReference type="InterPro" id="IPR047196">
    <property type="entry name" value="YidC_ALB_C"/>
</dbReference>
<dbReference type="GO" id="GO:0005886">
    <property type="term" value="C:plasma membrane"/>
    <property type="evidence" value="ECO:0007669"/>
    <property type="project" value="UniProtKB-SubCell"/>
</dbReference>
<evidence type="ECO:0000256" key="5">
    <source>
        <dbReference type="ARBA" id="ARBA00022927"/>
    </source>
</evidence>
<dbReference type="AlphaFoldDB" id="A0A926D5L9"/>
<evidence type="ECO:0000313" key="12">
    <source>
        <dbReference type="EMBL" id="MBC8532066.1"/>
    </source>
</evidence>
<comment type="subcellular location">
    <subcellularLocation>
        <location evidence="1">Cell membrane</location>
        <topology evidence="1">Multi-pass membrane protein</topology>
    </subcellularLocation>
    <subcellularLocation>
        <location evidence="9">Membrane</location>
        <topology evidence="9">Multi-pass membrane protein</topology>
    </subcellularLocation>
</comment>
<evidence type="ECO:0000256" key="2">
    <source>
        <dbReference type="ARBA" id="ARBA00022448"/>
    </source>
</evidence>
<keyword evidence="13" id="KW-1185">Reference proteome</keyword>
<dbReference type="Proteomes" id="UP000623172">
    <property type="component" value="Unassembled WGS sequence"/>
</dbReference>
<evidence type="ECO:0000256" key="3">
    <source>
        <dbReference type="ARBA" id="ARBA00022475"/>
    </source>
</evidence>
<dbReference type="GO" id="GO:0032977">
    <property type="term" value="F:membrane insertase activity"/>
    <property type="evidence" value="ECO:0007669"/>
    <property type="project" value="InterPro"/>
</dbReference>
<feature type="transmembrane region" description="Helical" evidence="10">
    <location>
        <begin position="259"/>
        <end position="282"/>
    </location>
</feature>
<evidence type="ECO:0000256" key="1">
    <source>
        <dbReference type="ARBA" id="ARBA00004651"/>
    </source>
</evidence>
<keyword evidence="4 9" id="KW-0812">Transmembrane</keyword>
<comment type="caution">
    <text evidence="12">The sequence shown here is derived from an EMBL/GenBank/DDBJ whole genome shotgun (WGS) entry which is preliminary data.</text>
</comment>
<keyword evidence="6 10" id="KW-1133">Transmembrane helix</keyword>
<feature type="transmembrane region" description="Helical" evidence="10">
    <location>
        <begin position="218"/>
        <end position="238"/>
    </location>
</feature>
<evidence type="ECO:0000256" key="7">
    <source>
        <dbReference type="ARBA" id="ARBA00023136"/>
    </source>
</evidence>
<evidence type="ECO:0000256" key="8">
    <source>
        <dbReference type="ARBA" id="ARBA00023186"/>
    </source>
</evidence>
<dbReference type="InterPro" id="IPR028055">
    <property type="entry name" value="YidC/Oxa/ALB_C"/>
</dbReference>
<feature type="transmembrane region" description="Helical" evidence="10">
    <location>
        <begin position="92"/>
        <end position="113"/>
    </location>
</feature>
<feature type="transmembrane region" description="Helical" evidence="10">
    <location>
        <begin position="20"/>
        <end position="42"/>
    </location>
</feature>
<evidence type="ECO:0000256" key="9">
    <source>
        <dbReference type="RuleBase" id="RU003945"/>
    </source>
</evidence>
<evidence type="ECO:0000259" key="11">
    <source>
        <dbReference type="Pfam" id="PF02096"/>
    </source>
</evidence>
<name>A0A926D5L9_9FIRM</name>
<gene>
    <name evidence="12" type="ORF">H8696_09425</name>
</gene>
<dbReference type="GO" id="GO:0051205">
    <property type="term" value="P:protein insertion into membrane"/>
    <property type="evidence" value="ECO:0007669"/>
    <property type="project" value="TreeGrafter"/>
</dbReference>
<keyword evidence="2" id="KW-0813">Transport</keyword>
<dbReference type="GO" id="GO:0015031">
    <property type="term" value="P:protein transport"/>
    <property type="evidence" value="ECO:0007669"/>
    <property type="project" value="UniProtKB-KW"/>
</dbReference>
<sequence length="313" mass="35221">MYIPLVSDVFGWLIRFLHSFIGNYGWAVIVFTLLVKLLVMPLDLKQRRSMKKMAEVQPKLEALKKKYKDPEKLNQKTMELYKEEKLNPLGGCLPMLVQFIIIFGVFAVLRIIAAEQSLAMIQTVEAGQVWQPESWLWIKNIFQPDSFIDISYYAGHLGDLLRGAVSYVPQAVVPDSVTQLGIFVSSHSAMLTQSAIDAAAANYSTVMGSTIAQYAGQVNGYLILPALALVSQIFSMKFMMANQPAGNESMAKQNKIMQYVMMVFFVWFCATTNAAFALYYTISNVWTMVQYIIMDVIDKRKKAKAAEEGVQQA</sequence>
<dbReference type="NCBIfam" id="TIGR03592">
    <property type="entry name" value="yidC_oxa1_cterm"/>
    <property type="match status" value="1"/>
</dbReference>
<proteinExistence type="inferred from homology"/>
<keyword evidence="8" id="KW-0143">Chaperone</keyword>
<feature type="domain" description="Membrane insertase YidC/Oxa/ALB C-terminal" evidence="11">
    <location>
        <begin position="24"/>
        <end position="294"/>
    </location>
</feature>
<organism evidence="12 13">
    <name type="scientific">Gehongia tenuis</name>
    <dbReference type="NCBI Taxonomy" id="2763655"/>
    <lineage>
        <taxon>Bacteria</taxon>
        <taxon>Bacillati</taxon>
        <taxon>Bacillota</taxon>
        <taxon>Clostridia</taxon>
        <taxon>Christensenellales</taxon>
        <taxon>Christensenellaceae</taxon>
        <taxon>Gehongia</taxon>
    </lineage>
</organism>
<reference evidence="12" key="1">
    <citation type="submission" date="2020-08" db="EMBL/GenBank/DDBJ databases">
        <title>Genome public.</title>
        <authorList>
            <person name="Liu C."/>
            <person name="Sun Q."/>
        </authorList>
    </citation>
    <scope>NUCLEOTIDE SEQUENCE</scope>
    <source>
        <strain evidence="12">NSJ-53</strain>
    </source>
</reference>
<evidence type="ECO:0000256" key="4">
    <source>
        <dbReference type="ARBA" id="ARBA00022692"/>
    </source>
</evidence>
<keyword evidence="5" id="KW-0653">Protein transport</keyword>
<dbReference type="CDD" id="cd20070">
    <property type="entry name" value="5TM_YidC_Alb3"/>
    <property type="match status" value="1"/>
</dbReference>
<evidence type="ECO:0000256" key="6">
    <source>
        <dbReference type="ARBA" id="ARBA00022989"/>
    </source>
</evidence>
<dbReference type="PANTHER" id="PTHR12428:SF65">
    <property type="entry name" value="CYTOCHROME C OXIDASE ASSEMBLY PROTEIN COX18, MITOCHONDRIAL"/>
    <property type="match status" value="1"/>
</dbReference>
<evidence type="ECO:0000313" key="13">
    <source>
        <dbReference type="Proteomes" id="UP000623172"/>
    </source>
</evidence>
<dbReference type="RefSeq" id="WP_249317099.1">
    <property type="nucleotide sequence ID" value="NZ_JACRSR010000004.1"/>
</dbReference>
<keyword evidence="7 10" id="KW-0472">Membrane</keyword>
<dbReference type="InterPro" id="IPR001708">
    <property type="entry name" value="YidC/ALB3/OXA1/COX18"/>
</dbReference>